<dbReference type="PANTHER" id="PTHR43792:SF9">
    <property type="entry name" value="RIBOSOMAL-PROTEIN-ALANINE ACETYLTRANSFERASE"/>
    <property type="match status" value="1"/>
</dbReference>
<dbReference type="SUPFAM" id="SSF55729">
    <property type="entry name" value="Acyl-CoA N-acyltransferases (Nat)"/>
    <property type="match status" value="1"/>
</dbReference>
<keyword evidence="2" id="KW-0614">Plasmid</keyword>
<dbReference type="Gene3D" id="3.40.630.30">
    <property type="match status" value="1"/>
</dbReference>
<proteinExistence type="predicted"/>
<feature type="domain" description="N-acetyltransferase" evidence="1">
    <location>
        <begin position="18"/>
        <end position="182"/>
    </location>
</feature>
<keyword evidence="3" id="KW-1185">Reference proteome</keyword>
<evidence type="ECO:0000313" key="2">
    <source>
        <dbReference type="EMBL" id="QMS86371.1"/>
    </source>
</evidence>
<protein>
    <submittedName>
        <fullName evidence="2">GNAT family N-acetyltransferase</fullName>
    </submittedName>
</protein>
<dbReference type="GO" id="GO:0008999">
    <property type="term" value="F:protein-N-terminal-alanine acetyltransferase activity"/>
    <property type="evidence" value="ECO:0007669"/>
    <property type="project" value="TreeGrafter"/>
</dbReference>
<evidence type="ECO:0000259" key="1">
    <source>
        <dbReference type="PROSITE" id="PS51186"/>
    </source>
</evidence>
<evidence type="ECO:0000313" key="3">
    <source>
        <dbReference type="Proteomes" id="UP000514713"/>
    </source>
</evidence>
<accession>A0A7D7LB01</accession>
<reference evidence="3" key="1">
    <citation type="submission" date="2020-06" db="EMBL/GenBank/DDBJ databases">
        <title>Nostoc edaphicum CCNP1411 genome.</title>
        <authorList>
            <person name="Fidor A."/>
            <person name="Grabski M."/>
            <person name="Gawor J."/>
            <person name="Gromadka R."/>
            <person name="Wegrzyn G."/>
            <person name="Mazur-Marzec H."/>
        </authorList>
    </citation>
    <scope>NUCLEOTIDE SEQUENCE [LARGE SCALE GENOMIC DNA]</scope>
    <source>
        <strain evidence="3">CCNP1411</strain>
        <plasmid evidence="3">pne_5</plasmid>
    </source>
</reference>
<dbReference type="AlphaFoldDB" id="A0A7D7LB01"/>
<organism evidence="2 3">
    <name type="scientific">Nostoc edaphicum CCNP1411</name>
    <dbReference type="NCBI Taxonomy" id="1472755"/>
    <lineage>
        <taxon>Bacteria</taxon>
        <taxon>Bacillati</taxon>
        <taxon>Cyanobacteriota</taxon>
        <taxon>Cyanophyceae</taxon>
        <taxon>Nostocales</taxon>
        <taxon>Nostocaceae</taxon>
        <taxon>Nostoc</taxon>
    </lineage>
</organism>
<dbReference type="PANTHER" id="PTHR43792">
    <property type="entry name" value="GNAT FAMILY, PUTATIVE (AFU_ORTHOLOGUE AFUA_3G00765)-RELATED-RELATED"/>
    <property type="match status" value="1"/>
</dbReference>
<dbReference type="InterPro" id="IPR051531">
    <property type="entry name" value="N-acetyltransferase"/>
</dbReference>
<dbReference type="RefSeq" id="WP_181927403.1">
    <property type="nucleotide sequence ID" value="NZ_CP054697.1"/>
</dbReference>
<geneLocation type="plasmid" evidence="3">
    <name>pne_5</name>
</geneLocation>
<dbReference type="InterPro" id="IPR000182">
    <property type="entry name" value="GNAT_dom"/>
</dbReference>
<dbReference type="Pfam" id="PF13302">
    <property type="entry name" value="Acetyltransf_3"/>
    <property type="match status" value="1"/>
</dbReference>
<dbReference type="Proteomes" id="UP000514713">
    <property type="component" value="Plasmid pNe_5"/>
</dbReference>
<dbReference type="KEGG" id="ned:HUN01_01785"/>
<dbReference type="EMBL" id="CP054697">
    <property type="protein sequence ID" value="QMS86371.1"/>
    <property type="molecule type" value="Genomic_DNA"/>
</dbReference>
<keyword evidence="2" id="KW-0808">Transferase</keyword>
<name>A0A7D7LB01_9NOSO</name>
<gene>
    <name evidence="2" type="ORF">HUN01_01785</name>
</gene>
<sequence>MNKNVSLTSFPRLETERLFLRQETPEDAPAVFTVFSDPKVTQFHDLDTFTKLEEAFGVIEHRTKRFEIGRGIRWGIAPVQDNTLIGSCGFTWDTQAMSADIGYELASAYWRQGFMTEALQAILQFGFSKCGLQFVTAEVMLNNIASKKLLLKLGFQSRGVLKQHGFWKGQHHDLEQFVLARN</sequence>
<dbReference type="InterPro" id="IPR016181">
    <property type="entry name" value="Acyl_CoA_acyltransferase"/>
</dbReference>
<dbReference type="GO" id="GO:0005737">
    <property type="term" value="C:cytoplasm"/>
    <property type="evidence" value="ECO:0007669"/>
    <property type="project" value="TreeGrafter"/>
</dbReference>
<dbReference type="PROSITE" id="PS51186">
    <property type="entry name" value="GNAT"/>
    <property type="match status" value="1"/>
</dbReference>